<accession>A0A1Z4JDE4</accession>
<comment type="similarity">
    <text evidence="1 2">Belongs to the phD/YefM antitoxin family.</text>
</comment>
<evidence type="ECO:0000313" key="3">
    <source>
        <dbReference type="EMBL" id="BAY54756.1"/>
    </source>
</evidence>
<gene>
    <name evidence="3" type="ORF">NIES2135_15740</name>
</gene>
<proteinExistence type="inferred from homology"/>
<evidence type="ECO:0000313" key="4">
    <source>
        <dbReference type="Proteomes" id="UP000217895"/>
    </source>
</evidence>
<dbReference type="Pfam" id="PF02604">
    <property type="entry name" value="PhdYeFM_antitox"/>
    <property type="match status" value="1"/>
</dbReference>
<dbReference type="Gene3D" id="3.40.1620.10">
    <property type="entry name" value="YefM-like domain"/>
    <property type="match status" value="1"/>
</dbReference>
<name>A0A1Z4JDE4_LEPBY</name>
<dbReference type="AlphaFoldDB" id="A0A1Z4JDE4"/>
<dbReference type="SUPFAM" id="SSF143120">
    <property type="entry name" value="YefM-like"/>
    <property type="match status" value="1"/>
</dbReference>
<comment type="function">
    <text evidence="2">Antitoxin component of a type II toxin-antitoxin (TA) system.</text>
</comment>
<protein>
    <recommendedName>
        <fullName evidence="2">Antitoxin</fullName>
    </recommendedName>
</protein>
<dbReference type="NCBIfam" id="TIGR01552">
    <property type="entry name" value="phd_fam"/>
    <property type="match status" value="1"/>
</dbReference>
<sequence>MQQYSIEEMRERSQDVLDSATSEPVILVNQSRPSYVVLSVQNYQQLIDRLTELEDRALGKQAETALQNSSLIGTETFVTELQQLANLDDRDQ</sequence>
<keyword evidence="4" id="KW-1185">Reference proteome</keyword>
<dbReference type="Proteomes" id="UP000217895">
    <property type="component" value="Chromosome"/>
</dbReference>
<dbReference type="InterPro" id="IPR006442">
    <property type="entry name" value="Antitoxin_Phd/YefM"/>
</dbReference>
<reference evidence="3 4" key="1">
    <citation type="submission" date="2017-06" db="EMBL/GenBank/DDBJ databases">
        <title>Genome sequencing of cyanobaciteial culture collection at National Institute for Environmental Studies (NIES).</title>
        <authorList>
            <person name="Hirose Y."/>
            <person name="Shimura Y."/>
            <person name="Fujisawa T."/>
            <person name="Nakamura Y."/>
            <person name="Kawachi M."/>
        </authorList>
    </citation>
    <scope>NUCLEOTIDE SEQUENCE [LARGE SCALE GENOMIC DNA]</scope>
    <source>
        <strain evidence="3 4">NIES-2135</strain>
    </source>
</reference>
<dbReference type="InterPro" id="IPR036165">
    <property type="entry name" value="YefM-like_sf"/>
</dbReference>
<evidence type="ECO:0000256" key="1">
    <source>
        <dbReference type="ARBA" id="ARBA00009981"/>
    </source>
</evidence>
<dbReference type="EMBL" id="AP018203">
    <property type="protein sequence ID" value="BAY54756.1"/>
    <property type="molecule type" value="Genomic_DNA"/>
</dbReference>
<evidence type="ECO:0000256" key="2">
    <source>
        <dbReference type="RuleBase" id="RU362080"/>
    </source>
</evidence>
<organism evidence="3 4">
    <name type="scientific">Leptolyngbya boryana NIES-2135</name>
    <dbReference type="NCBI Taxonomy" id="1973484"/>
    <lineage>
        <taxon>Bacteria</taxon>
        <taxon>Bacillati</taxon>
        <taxon>Cyanobacteriota</taxon>
        <taxon>Cyanophyceae</taxon>
        <taxon>Leptolyngbyales</taxon>
        <taxon>Leptolyngbyaceae</taxon>
        <taxon>Leptolyngbya group</taxon>
        <taxon>Leptolyngbya</taxon>
    </lineage>
</organism>